<dbReference type="Proteomes" id="UP000315496">
    <property type="component" value="Chromosome 1"/>
</dbReference>
<keyword evidence="1" id="KW-0175">Coiled coil</keyword>
<dbReference type="VEuPathDB" id="GiardiaDB:GMRT_13534"/>
<accession>A0A4Z1SW10</accession>
<dbReference type="AlphaFoldDB" id="A0A4Z1SW10"/>
<keyword evidence="3" id="KW-1185">Reference proteome</keyword>
<organism evidence="2 3">
    <name type="scientific">Giardia muris</name>
    <dbReference type="NCBI Taxonomy" id="5742"/>
    <lineage>
        <taxon>Eukaryota</taxon>
        <taxon>Metamonada</taxon>
        <taxon>Diplomonadida</taxon>
        <taxon>Hexamitidae</taxon>
        <taxon>Giardiinae</taxon>
        <taxon>Giardia</taxon>
    </lineage>
</organism>
<feature type="coiled-coil region" evidence="1">
    <location>
        <begin position="132"/>
        <end position="173"/>
    </location>
</feature>
<evidence type="ECO:0000313" key="2">
    <source>
        <dbReference type="EMBL" id="TNJ29954.1"/>
    </source>
</evidence>
<dbReference type="EMBL" id="VDLU01000001">
    <property type="protein sequence ID" value="TNJ29954.1"/>
    <property type="molecule type" value="Genomic_DNA"/>
</dbReference>
<comment type="caution">
    <text evidence="2">The sequence shown here is derived from an EMBL/GenBank/DDBJ whole genome shotgun (WGS) entry which is preliminary data.</text>
</comment>
<gene>
    <name evidence="2" type="ORF">GMRT_13534</name>
</gene>
<protein>
    <submittedName>
        <fullName evidence="2">Uncharacterized protein</fullName>
    </submittedName>
</protein>
<sequence>MDPSPSENGSTSLLRCSDLLRRAFPGGPPAFETDDAGVEYLTAVLEQYHSICAGASALRTVLRNRTSAASIEQQLIHEELEQIRPHFETTLPDEVLRAASELAVFGSLLASATAGTSVHPHWPYGAAVIGTLVCAELEQQSAVSRLAELKERSQDLEKAAETCKDEVAALNTRETSILPDILASEHTYLSTAAQQQRVAEQYILEAAAIRTRLLCPEAFDSHLFAKAMTELAESHRSVEAFLSSETYLLLKSVPRLPPSRLAEALAKLREDVHSLATEVAMIVGRR</sequence>
<name>A0A4Z1SW10_GIAMU</name>
<proteinExistence type="predicted"/>
<evidence type="ECO:0000256" key="1">
    <source>
        <dbReference type="SAM" id="Coils"/>
    </source>
</evidence>
<reference evidence="2 3" key="1">
    <citation type="submission" date="2019-05" db="EMBL/GenBank/DDBJ databases">
        <title>The compact genome of Giardia muris reveals important steps in the evolution of intestinal protozoan parasites.</title>
        <authorList>
            <person name="Xu F."/>
            <person name="Jimenez-Gonzalez A."/>
            <person name="Einarsson E."/>
            <person name="Astvaldsson A."/>
            <person name="Peirasmaki D."/>
            <person name="Eckmann L."/>
            <person name="Andersson J.O."/>
            <person name="Svard S.G."/>
            <person name="Jerlstrom-Hultqvist J."/>
        </authorList>
    </citation>
    <scope>NUCLEOTIDE SEQUENCE [LARGE SCALE GENOMIC DNA]</scope>
    <source>
        <strain evidence="2 3">Roberts-Thomson</strain>
    </source>
</reference>
<evidence type="ECO:0000313" key="3">
    <source>
        <dbReference type="Proteomes" id="UP000315496"/>
    </source>
</evidence>